<evidence type="ECO:0000313" key="2">
    <source>
        <dbReference type="EMBL" id="KAL0279765.1"/>
    </source>
</evidence>
<proteinExistence type="predicted"/>
<evidence type="ECO:0000256" key="1">
    <source>
        <dbReference type="SAM" id="MobiDB-lite"/>
    </source>
</evidence>
<dbReference type="AlphaFoldDB" id="A0AAW2IC05"/>
<feature type="compositionally biased region" description="Polar residues" evidence="1">
    <location>
        <begin position="27"/>
        <end position="40"/>
    </location>
</feature>
<name>A0AAW2IC05_9NEOP</name>
<feature type="region of interest" description="Disordered" evidence="1">
    <location>
        <begin position="20"/>
        <end position="87"/>
    </location>
</feature>
<sequence length="111" mass="12972">MEYHSPLSYNFKLKESLLKQEEKQNDSKNQSLPNYISLNSDGHAKSSFPFETSNKRRNSHFDGSGNYESDQRGKWNSPNQRNRKGCNVADYYHPSMVEDPWKELMEKYSGS</sequence>
<dbReference type="InterPro" id="IPR028265">
    <property type="entry name" value="TTDN1/SICKLE"/>
</dbReference>
<accession>A0AAW2IC05</accession>
<gene>
    <name evidence="2" type="ORF">PYX00_001252</name>
</gene>
<dbReference type="Pfam" id="PF15502">
    <property type="entry name" value="MPLKIP"/>
    <property type="match status" value="1"/>
</dbReference>
<organism evidence="2">
    <name type="scientific">Menopon gallinae</name>
    <name type="common">poultry shaft louse</name>
    <dbReference type="NCBI Taxonomy" id="328185"/>
    <lineage>
        <taxon>Eukaryota</taxon>
        <taxon>Metazoa</taxon>
        <taxon>Ecdysozoa</taxon>
        <taxon>Arthropoda</taxon>
        <taxon>Hexapoda</taxon>
        <taxon>Insecta</taxon>
        <taxon>Pterygota</taxon>
        <taxon>Neoptera</taxon>
        <taxon>Paraneoptera</taxon>
        <taxon>Psocodea</taxon>
        <taxon>Troctomorpha</taxon>
        <taxon>Phthiraptera</taxon>
        <taxon>Amblycera</taxon>
        <taxon>Menoponidae</taxon>
        <taxon>Menopon</taxon>
    </lineage>
</organism>
<protein>
    <submittedName>
        <fullName evidence="2">Uncharacterized protein</fullName>
    </submittedName>
</protein>
<comment type="caution">
    <text evidence="2">The sequence shown here is derived from an EMBL/GenBank/DDBJ whole genome shotgun (WGS) entry which is preliminary data.</text>
</comment>
<reference evidence="2" key="1">
    <citation type="journal article" date="2024" name="Gigascience">
        <title>Chromosome-level genome of the poultry shaft louse Menopon gallinae provides insight into the host-switching and adaptive evolution of parasitic lice.</title>
        <authorList>
            <person name="Xu Y."/>
            <person name="Ma L."/>
            <person name="Liu S."/>
            <person name="Liang Y."/>
            <person name="Liu Q."/>
            <person name="He Z."/>
            <person name="Tian L."/>
            <person name="Duan Y."/>
            <person name="Cai W."/>
            <person name="Li H."/>
            <person name="Song F."/>
        </authorList>
    </citation>
    <scope>NUCLEOTIDE SEQUENCE</scope>
    <source>
        <strain evidence="2">Cailab_2023a</strain>
    </source>
</reference>
<dbReference type="EMBL" id="JARGDH010000001">
    <property type="protein sequence ID" value="KAL0279765.1"/>
    <property type="molecule type" value="Genomic_DNA"/>
</dbReference>